<protein>
    <submittedName>
        <fullName evidence="2">Uncharacterized protein</fullName>
    </submittedName>
</protein>
<dbReference type="AlphaFoldDB" id="A0A853F2C5"/>
<feature type="transmembrane region" description="Helical" evidence="1">
    <location>
        <begin position="40"/>
        <end position="61"/>
    </location>
</feature>
<feature type="transmembrane region" description="Helical" evidence="1">
    <location>
        <begin position="9"/>
        <end position="28"/>
    </location>
</feature>
<keyword evidence="1" id="KW-0472">Membrane</keyword>
<comment type="caution">
    <text evidence="2">The sequence shown here is derived from an EMBL/GenBank/DDBJ whole genome shotgun (WGS) entry which is preliminary data.</text>
</comment>
<dbReference type="Proteomes" id="UP000561011">
    <property type="component" value="Unassembled WGS sequence"/>
</dbReference>
<gene>
    <name evidence="2" type="ORF">HZZ10_19065</name>
</gene>
<dbReference type="EMBL" id="JACBYE010000103">
    <property type="protein sequence ID" value="NYS95603.1"/>
    <property type="molecule type" value="Genomic_DNA"/>
</dbReference>
<sequence length="71" mass="7645">MNRSRRQRIVGFVSLAVELAIMIALIFLANRTGISSTEQAALYIGAGTCIVAAGVTANLVARARRRQKAEK</sequence>
<proteinExistence type="predicted"/>
<dbReference type="RefSeq" id="WP_179914722.1">
    <property type="nucleotide sequence ID" value="NZ_JACBYE010000103.1"/>
</dbReference>
<name>A0A853F2C5_9MICO</name>
<evidence type="ECO:0000313" key="3">
    <source>
        <dbReference type="Proteomes" id="UP000561011"/>
    </source>
</evidence>
<accession>A0A853F2C5</accession>
<keyword evidence="1" id="KW-1133">Transmembrane helix</keyword>
<evidence type="ECO:0000256" key="1">
    <source>
        <dbReference type="SAM" id="Phobius"/>
    </source>
</evidence>
<reference evidence="2 3" key="1">
    <citation type="submission" date="2020-07" db="EMBL/GenBank/DDBJ databases">
        <title>MOT database genomes.</title>
        <authorList>
            <person name="Joseph S."/>
            <person name="Aduse-Opoku J."/>
            <person name="Hashim A."/>
            <person name="Wade W."/>
            <person name="Curtis M."/>
        </authorList>
    </citation>
    <scope>NUCLEOTIDE SEQUENCE [LARGE SCALE GENOMIC DNA]</scope>
    <source>
        <strain evidence="2 3">DSM 100099</strain>
    </source>
</reference>
<keyword evidence="3" id="KW-1185">Reference proteome</keyword>
<keyword evidence="1" id="KW-0812">Transmembrane</keyword>
<evidence type="ECO:0000313" key="2">
    <source>
        <dbReference type="EMBL" id="NYS95603.1"/>
    </source>
</evidence>
<organism evidence="2 3">
    <name type="scientific">Sanguibacter inulinus</name>
    <dbReference type="NCBI Taxonomy" id="60922"/>
    <lineage>
        <taxon>Bacteria</taxon>
        <taxon>Bacillati</taxon>
        <taxon>Actinomycetota</taxon>
        <taxon>Actinomycetes</taxon>
        <taxon>Micrococcales</taxon>
        <taxon>Sanguibacteraceae</taxon>
        <taxon>Sanguibacter</taxon>
    </lineage>
</organism>